<dbReference type="InterPro" id="IPR004365">
    <property type="entry name" value="NA-bd_OB_tRNA"/>
</dbReference>
<evidence type="ECO:0000259" key="1">
    <source>
        <dbReference type="Pfam" id="PF01336"/>
    </source>
</evidence>
<dbReference type="InterPro" id="IPR029460">
    <property type="entry name" value="DNAPol_HHH"/>
</dbReference>
<feature type="domain" description="DNA polymerase helix-hairpin-helix motif" evidence="2">
    <location>
        <begin position="90"/>
        <end position="178"/>
    </location>
</feature>
<dbReference type="PANTHER" id="PTHR32294:SF0">
    <property type="entry name" value="DNA POLYMERASE III SUBUNIT ALPHA"/>
    <property type="match status" value="1"/>
</dbReference>
<dbReference type="EMBL" id="CP072648">
    <property type="protein sequence ID" value="QUW02730.1"/>
    <property type="molecule type" value="Genomic_DNA"/>
</dbReference>
<dbReference type="Pfam" id="PF14579">
    <property type="entry name" value="HHH_6"/>
    <property type="match status" value="1"/>
</dbReference>
<organism evidence="3 4">
    <name type="scientific">Chloracidobacterium validum</name>
    <dbReference type="NCBI Taxonomy" id="2821543"/>
    <lineage>
        <taxon>Bacteria</taxon>
        <taxon>Pseudomonadati</taxon>
        <taxon>Acidobacteriota</taxon>
        <taxon>Terriglobia</taxon>
        <taxon>Terriglobales</taxon>
        <taxon>Acidobacteriaceae</taxon>
        <taxon>Chloracidobacterium</taxon>
    </lineage>
</organism>
<name>A0ABX8BCC8_9BACT</name>
<dbReference type="SUPFAM" id="SSF160975">
    <property type="entry name" value="AF1531-like"/>
    <property type="match status" value="1"/>
</dbReference>
<dbReference type="InterPro" id="IPR004805">
    <property type="entry name" value="DnaE2/DnaE/PolC"/>
</dbReference>
<evidence type="ECO:0000259" key="2">
    <source>
        <dbReference type="Pfam" id="PF14579"/>
    </source>
</evidence>
<proteinExistence type="predicted"/>
<dbReference type="InterPro" id="IPR012340">
    <property type="entry name" value="NA-bd_OB-fold"/>
</dbReference>
<keyword evidence="4" id="KW-1185">Reference proteome</keyword>
<accession>A0ABX8BCC8</accession>
<feature type="domain" description="OB" evidence="1">
    <location>
        <begin position="275"/>
        <end position="351"/>
    </location>
</feature>
<dbReference type="Gene3D" id="1.10.150.870">
    <property type="match status" value="1"/>
</dbReference>
<sequence length="437" mass="47502">MSLREIKIARVTPVGVAPTYNVTMRAPLHNYFVNGILTANSHSVCYGVLAYRTAYLKAHYPAHFWAAVLTSELGDSDKVARYIEGAREQGVEILPPDVNISRHGFTASGGQIRFGLMAIKGIGEAAVDAMLTAREKDGAFESLFDFAERVDPKALNRRVLESLIKSGAFDSLPGTRAQKFAAIDAALEQGARAHRDAAAGQASLFGMLTDAAKSPATALPNVPDWTQKERLAGEKATLGFYLTGHPLASFRETLANLRSLSYAQLAHQSQGETVSMGGVVSAFTVKNTKKGDRFAVFMLEDETGSIEVIAWPETFKRLGDKVTDGAAVLVTGRLELEDATPTKIIAETAEPLEGLRERHARSLTLRFQANALDAGQLEKLRDVLDRHRGERPVLFALALPSGAEARLRAHQSFNVCPSPELLEALQTHFPHCTIELQ</sequence>
<dbReference type="Gene3D" id="2.40.50.140">
    <property type="entry name" value="Nucleic acid-binding proteins"/>
    <property type="match status" value="1"/>
</dbReference>
<dbReference type="RefSeq" id="WP_211428621.1">
    <property type="nucleotide sequence ID" value="NZ_CP072648.1"/>
</dbReference>
<evidence type="ECO:0000313" key="3">
    <source>
        <dbReference type="EMBL" id="QUW02730.1"/>
    </source>
</evidence>
<dbReference type="PANTHER" id="PTHR32294">
    <property type="entry name" value="DNA POLYMERASE III SUBUNIT ALPHA"/>
    <property type="match status" value="1"/>
</dbReference>
<evidence type="ECO:0008006" key="5">
    <source>
        <dbReference type="Google" id="ProtNLM"/>
    </source>
</evidence>
<dbReference type="SUPFAM" id="SSF50249">
    <property type="entry name" value="Nucleic acid-binding proteins"/>
    <property type="match status" value="1"/>
</dbReference>
<evidence type="ECO:0000313" key="4">
    <source>
        <dbReference type="Proteomes" id="UP000676506"/>
    </source>
</evidence>
<protein>
    <recommendedName>
        <fullName evidence="5">DNA-directed DNA polymerase</fullName>
    </recommendedName>
</protein>
<gene>
    <name evidence="3" type="ORF">J8C06_10375</name>
</gene>
<dbReference type="Pfam" id="PF01336">
    <property type="entry name" value="tRNA_anti-codon"/>
    <property type="match status" value="1"/>
</dbReference>
<dbReference type="CDD" id="cd04485">
    <property type="entry name" value="DnaE_OBF"/>
    <property type="match status" value="1"/>
</dbReference>
<dbReference type="Proteomes" id="UP000676506">
    <property type="component" value="Chromosome 1"/>
</dbReference>
<reference evidence="3 4" key="1">
    <citation type="submission" date="2021-03" db="EMBL/GenBank/DDBJ databases">
        <title>Genomic and phenotypic characterization of Chloracidobacterium isolates provides evidence for multiple species.</title>
        <authorList>
            <person name="Saini M.K."/>
            <person name="Costas A.M.G."/>
            <person name="Tank M."/>
            <person name="Bryant D.A."/>
        </authorList>
    </citation>
    <scope>NUCLEOTIDE SEQUENCE [LARGE SCALE GENOMIC DNA]</scope>
    <source>
        <strain evidence="3 4">BV2-C</strain>
    </source>
</reference>